<dbReference type="OrthoDB" id="3298052at2"/>
<evidence type="ECO:0000313" key="3">
    <source>
        <dbReference type="Proteomes" id="UP000198415"/>
    </source>
</evidence>
<feature type="transmembrane region" description="Helical" evidence="1">
    <location>
        <begin position="152"/>
        <end position="173"/>
    </location>
</feature>
<accession>A0A238USY9</accession>
<dbReference type="Proteomes" id="UP000198415">
    <property type="component" value="Unassembled WGS sequence"/>
</dbReference>
<keyword evidence="3" id="KW-1185">Reference proteome</keyword>
<keyword evidence="1" id="KW-0812">Transmembrane</keyword>
<feature type="transmembrane region" description="Helical" evidence="1">
    <location>
        <begin position="62"/>
        <end position="84"/>
    </location>
</feature>
<evidence type="ECO:0000313" key="2">
    <source>
        <dbReference type="EMBL" id="SNR25041.1"/>
    </source>
</evidence>
<keyword evidence="1" id="KW-0472">Membrane</keyword>
<organism evidence="2 3">
    <name type="scientific">Actinoplanes regularis</name>
    <dbReference type="NCBI Taxonomy" id="52697"/>
    <lineage>
        <taxon>Bacteria</taxon>
        <taxon>Bacillati</taxon>
        <taxon>Actinomycetota</taxon>
        <taxon>Actinomycetes</taxon>
        <taxon>Micromonosporales</taxon>
        <taxon>Micromonosporaceae</taxon>
        <taxon>Actinoplanes</taxon>
    </lineage>
</organism>
<dbReference type="AlphaFoldDB" id="A0A238USY9"/>
<dbReference type="RefSeq" id="WP_089290949.1">
    <property type="nucleotide sequence ID" value="NZ_BOMU01000013.1"/>
</dbReference>
<feature type="transmembrane region" description="Helical" evidence="1">
    <location>
        <begin position="33"/>
        <end position="50"/>
    </location>
</feature>
<keyword evidence="1" id="KW-1133">Transmembrane helix</keyword>
<reference evidence="2 3" key="1">
    <citation type="submission" date="2017-06" db="EMBL/GenBank/DDBJ databases">
        <authorList>
            <person name="Kim H.J."/>
            <person name="Triplett B.A."/>
        </authorList>
    </citation>
    <scope>NUCLEOTIDE SEQUENCE [LARGE SCALE GENOMIC DNA]</scope>
    <source>
        <strain evidence="2 3">DSM 43151</strain>
    </source>
</reference>
<name>A0A238USY9_9ACTN</name>
<dbReference type="EMBL" id="FZNR01000001">
    <property type="protein sequence ID" value="SNR25041.1"/>
    <property type="molecule type" value="Genomic_DNA"/>
</dbReference>
<gene>
    <name evidence="2" type="ORF">SAMN06264365_101106</name>
</gene>
<protein>
    <submittedName>
        <fullName evidence="2">Uncharacterized protein</fullName>
    </submittedName>
</protein>
<evidence type="ECO:0000256" key="1">
    <source>
        <dbReference type="SAM" id="Phobius"/>
    </source>
</evidence>
<sequence length="294" mass="30076">MKTIFRPLVVAYASLSVLLPAAALPWPVLLPACLSALLAVGTLWVRVLTGSPAESGVRPARAGLVVLAGLLTLPAVALLLHPFGVPVAPVPLIAGVALLATLLGVAGLLRIHRGRRDGWGERYDEPGVPAQRLAGAAPGRAESRAQGSVRTVAAVLVPVVLSLLVGTLAVRAVERGPHPALPGYLTVALDGWAAGIAHPLTVPARGVSVPVRVTSSGLPVSSQLLRLRVDGAVIASRRETVRPGMVYGLTVRVPAPPPDGCVRAVGVSVGAASTVFYVRSAARQGPRARGRGAC</sequence>
<proteinExistence type="predicted"/>
<feature type="transmembrane region" description="Helical" evidence="1">
    <location>
        <begin position="90"/>
        <end position="109"/>
    </location>
</feature>